<dbReference type="GO" id="GO:0080120">
    <property type="term" value="P:CAAX-box protein maturation"/>
    <property type="evidence" value="ECO:0007669"/>
    <property type="project" value="UniProtKB-ARBA"/>
</dbReference>
<keyword evidence="4" id="KW-1185">Reference proteome</keyword>
<keyword evidence="1" id="KW-0472">Membrane</keyword>
<feature type="transmembrane region" description="Helical" evidence="1">
    <location>
        <begin position="128"/>
        <end position="151"/>
    </location>
</feature>
<feature type="transmembrane region" description="Helical" evidence="1">
    <location>
        <begin position="201"/>
        <end position="222"/>
    </location>
</feature>
<feature type="domain" description="CAAX prenyl protease 2/Lysostaphin resistance protein A-like" evidence="2">
    <location>
        <begin position="128"/>
        <end position="213"/>
    </location>
</feature>
<evidence type="ECO:0000313" key="3">
    <source>
        <dbReference type="EMBL" id="SDK74218.1"/>
    </source>
</evidence>
<dbReference type="InterPro" id="IPR003675">
    <property type="entry name" value="Rce1/LyrA-like_dom"/>
</dbReference>
<dbReference type="Proteomes" id="UP000198718">
    <property type="component" value="Unassembled WGS sequence"/>
</dbReference>
<dbReference type="EMBL" id="FNFP01000003">
    <property type="protein sequence ID" value="SDK74218.1"/>
    <property type="molecule type" value="Genomic_DNA"/>
</dbReference>
<sequence length="330" mass="37055">MIRGGQLMEQGRKLKVVDANILYLIGAILFFTIGFYFQHLNLNLGLIITQYVLILLPPIVYLTINKIPIKRTMRFNKIRPKHSFLVICITLLMYPTAVLVNAIFMAVLSFLGNLNIPEIPTATNATEYILLIFIISISAGICEEVFFRGFILPGYEQLGKRKAIVFSSILFGIFHFNVYNLFGPIVLGLVFSYLVILTNSIYAGIIGHIINNGFAVTLGYILNRLSHFVEENQEAAAEVSTTTALLMSIVFFGIIAIISGMIALKLAGIIKKDMDEQKKSTEENNFLQDEEKYEEEILSVSLRDYIPLLLVVPLFFLVAFIQVKEIIGLG</sequence>
<dbReference type="PANTHER" id="PTHR43592">
    <property type="entry name" value="CAAX AMINO TERMINAL PROTEASE"/>
    <property type="match status" value="1"/>
</dbReference>
<feature type="transmembrane region" description="Helical" evidence="1">
    <location>
        <begin position="243"/>
        <end position="264"/>
    </location>
</feature>
<dbReference type="AlphaFoldDB" id="A0A1G9EDP4"/>
<dbReference type="PANTHER" id="PTHR43592:SF15">
    <property type="entry name" value="CAAX AMINO TERMINAL PROTEASE FAMILY PROTEIN"/>
    <property type="match status" value="1"/>
</dbReference>
<feature type="transmembrane region" description="Helical" evidence="1">
    <location>
        <begin position="21"/>
        <end position="38"/>
    </location>
</feature>
<evidence type="ECO:0000313" key="4">
    <source>
        <dbReference type="Proteomes" id="UP000198718"/>
    </source>
</evidence>
<proteinExistence type="predicted"/>
<name>A0A1G9EDP4_9FIRM</name>
<keyword evidence="1" id="KW-1133">Transmembrane helix</keyword>
<keyword evidence="1" id="KW-0812">Transmembrane</keyword>
<organism evidence="3 4">
    <name type="scientific">Natronincola ferrireducens</name>
    <dbReference type="NCBI Taxonomy" id="393762"/>
    <lineage>
        <taxon>Bacteria</taxon>
        <taxon>Bacillati</taxon>
        <taxon>Bacillota</taxon>
        <taxon>Clostridia</taxon>
        <taxon>Peptostreptococcales</taxon>
        <taxon>Natronincolaceae</taxon>
        <taxon>Natronincola</taxon>
    </lineage>
</organism>
<gene>
    <name evidence="3" type="ORF">SAMN05660472_01925</name>
</gene>
<protein>
    <recommendedName>
        <fullName evidence="2">CAAX prenyl protease 2/Lysostaphin resistance protein A-like domain-containing protein</fullName>
    </recommendedName>
</protein>
<feature type="transmembrane region" description="Helical" evidence="1">
    <location>
        <begin position="163"/>
        <end position="195"/>
    </location>
</feature>
<reference evidence="3 4" key="1">
    <citation type="submission" date="2016-10" db="EMBL/GenBank/DDBJ databases">
        <authorList>
            <person name="de Groot N.N."/>
        </authorList>
    </citation>
    <scope>NUCLEOTIDE SEQUENCE [LARGE SCALE GENOMIC DNA]</scope>
    <source>
        <strain evidence="3 4">DSM 18346</strain>
    </source>
</reference>
<dbReference type="STRING" id="393762.SAMN05660472_01925"/>
<dbReference type="GO" id="GO:0004175">
    <property type="term" value="F:endopeptidase activity"/>
    <property type="evidence" value="ECO:0007669"/>
    <property type="project" value="UniProtKB-ARBA"/>
</dbReference>
<accession>A0A1G9EDP4</accession>
<dbReference type="Pfam" id="PF02517">
    <property type="entry name" value="Rce1-like"/>
    <property type="match status" value="1"/>
</dbReference>
<evidence type="ECO:0000256" key="1">
    <source>
        <dbReference type="SAM" id="Phobius"/>
    </source>
</evidence>
<feature type="transmembrane region" description="Helical" evidence="1">
    <location>
        <begin position="44"/>
        <end position="64"/>
    </location>
</feature>
<evidence type="ECO:0000259" key="2">
    <source>
        <dbReference type="Pfam" id="PF02517"/>
    </source>
</evidence>
<feature type="transmembrane region" description="Helical" evidence="1">
    <location>
        <begin position="84"/>
        <end position="108"/>
    </location>
</feature>
<feature type="transmembrane region" description="Helical" evidence="1">
    <location>
        <begin position="305"/>
        <end position="323"/>
    </location>
</feature>